<dbReference type="Gene3D" id="1.20.1560.10">
    <property type="entry name" value="ABC transporter type 1, transmembrane domain"/>
    <property type="match status" value="1"/>
</dbReference>
<organism evidence="10 11">
    <name type="scientific">Enterococcus cecorum</name>
    <dbReference type="NCBI Taxonomy" id="44008"/>
    <lineage>
        <taxon>Bacteria</taxon>
        <taxon>Bacillati</taxon>
        <taxon>Bacillota</taxon>
        <taxon>Bacilli</taxon>
        <taxon>Lactobacillales</taxon>
        <taxon>Enterococcaceae</taxon>
        <taxon>Enterococcus</taxon>
    </lineage>
</organism>
<sequence length="523" mass="59429">MKKYLFAYKFENLVLMLLLALQSANLVLASVMLSVMTDALVKKDFYGFLFWIGCNLATYLGYLLLIYVCTVFQTWLIQKMSILIRNDYLQKMQQAPFQSFKQKDQGEHLSILNNDIQIIEQSGFASFYSLLSTVFTTLFSIVALLNFDYRIVVLTIGLTLALTYLPQPFAKRMERVMGDFSIANEGFVAAMTDQLAGDSTLYYASQKQVISQQFLKIMRHFMAEKMKFTKKSTAIEVVMALFSIIGQVGVLLLTGLLIALGQISIGAISSVGQIAGNIFNSLTTFNQLRVSMASVRPIFQKFHSESQVQRREFTGNFKQIQLEKVGYQFGNHAVFTNLSLNLERGKKYAIVGQSGSGKSTLLALLLGNLRDYHGKIFYNETDLQTLDENSLLKRINFVGNQTHIFQDTLRNNLTLWDEKITDEQLIYLLEQMNLTDFQNKLAESINEHSLSTGQKQRIGLIRALLHPREILILDEALANLDQQNAQKIEQLFLQQSDLTYLTITHHLTPERAGCFDEVMCLEA</sequence>
<proteinExistence type="predicted"/>
<keyword evidence="5 7" id="KW-1133">Transmembrane helix</keyword>
<dbReference type="InterPro" id="IPR036640">
    <property type="entry name" value="ABC1_TM_sf"/>
</dbReference>
<keyword evidence="3" id="KW-0547">Nucleotide-binding</keyword>
<dbReference type="InterPro" id="IPR011527">
    <property type="entry name" value="ABC1_TM_dom"/>
</dbReference>
<keyword evidence="4 10" id="KW-0067">ATP-binding</keyword>
<dbReference type="InterPro" id="IPR003439">
    <property type="entry name" value="ABC_transporter-like_ATP-bd"/>
</dbReference>
<evidence type="ECO:0000256" key="6">
    <source>
        <dbReference type="ARBA" id="ARBA00023136"/>
    </source>
</evidence>
<dbReference type="GO" id="GO:0005886">
    <property type="term" value="C:plasma membrane"/>
    <property type="evidence" value="ECO:0007669"/>
    <property type="project" value="UniProtKB-SubCell"/>
</dbReference>
<evidence type="ECO:0000256" key="7">
    <source>
        <dbReference type="SAM" id="Phobius"/>
    </source>
</evidence>
<dbReference type="SUPFAM" id="SSF90123">
    <property type="entry name" value="ABC transporter transmembrane region"/>
    <property type="match status" value="1"/>
</dbReference>
<dbReference type="Proteomes" id="UP000196074">
    <property type="component" value="Unassembled WGS sequence"/>
</dbReference>
<evidence type="ECO:0000256" key="4">
    <source>
        <dbReference type="ARBA" id="ARBA00022840"/>
    </source>
</evidence>
<dbReference type="GO" id="GO:0015421">
    <property type="term" value="F:ABC-type oligopeptide transporter activity"/>
    <property type="evidence" value="ECO:0007669"/>
    <property type="project" value="TreeGrafter"/>
</dbReference>
<feature type="domain" description="ABC transmembrane type-1" evidence="9">
    <location>
        <begin position="13"/>
        <end position="294"/>
    </location>
</feature>
<dbReference type="PANTHER" id="PTHR43394">
    <property type="entry name" value="ATP-DEPENDENT PERMEASE MDL1, MITOCHONDRIAL"/>
    <property type="match status" value="1"/>
</dbReference>
<dbReference type="PROSITE" id="PS50893">
    <property type="entry name" value="ABC_TRANSPORTER_2"/>
    <property type="match status" value="1"/>
</dbReference>
<feature type="domain" description="ABC transporter" evidence="8">
    <location>
        <begin position="320"/>
        <end position="521"/>
    </location>
</feature>
<evidence type="ECO:0000256" key="2">
    <source>
        <dbReference type="ARBA" id="ARBA00022692"/>
    </source>
</evidence>
<protein>
    <submittedName>
        <fullName evidence="10">ABC transporter ATP-binding protein</fullName>
    </submittedName>
</protein>
<dbReference type="CDD" id="cd03228">
    <property type="entry name" value="ABCC_MRP_Like"/>
    <property type="match status" value="1"/>
</dbReference>
<dbReference type="SUPFAM" id="SSF52540">
    <property type="entry name" value="P-loop containing nucleoside triphosphate hydrolases"/>
    <property type="match status" value="1"/>
</dbReference>
<comment type="subcellular location">
    <subcellularLocation>
        <location evidence="1">Cell membrane</location>
        <topology evidence="1">Multi-pass membrane protein</topology>
    </subcellularLocation>
</comment>
<accession>A0A1Y4QZH7</accession>
<evidence type="ECO:0000256" key="1">
    <source>
        <dbReference type="ARBA" id="ARBA00004651"/>
    </source>
</evidence>
<evidence type="ECO:0000259" key="9">
    <source>
        <dbReference type="PROSITE" id="PS50929"/>
    </source>
</evidence>
<evidence type="ECO:0000313" key="10">
    <source>
        <dbReference type="EMBL" id="OUQ10271.1"/>
    </source>
</evidence>
<reference evidence="11" key="1">
    <citation type="submission" date="2017-04" db="EMBL/GenBank/DDBJ databases">
        <title>Function of individual gut microbiota members based on whole genome sequencing of pure cultures obtained from chicken caecum.</title>
        <authorList>
            <person name="Medvecky M."/>
            <person name="Cejkova D."/>
            <person name="Polansky O."/>
            <person name="Karasova D."/>
            <person name="Kubasova T."/>
            <person name="Cizek A."/>
            <person name="Rychlik I."/>
        </authorList>
    </citation>
    <scope>NUCLEOTIDE SEQUENCE [LARGE SCALE GENOMIC DNA]</scope>
    <source>
        <strain evidence="11">An144</strain>
    </source>
</reference>
<dbReference type="AlphaFoldDB" id="A0A1Y4QZH7"/>
<comment type="caution">
    <text evidence="10">The sequence shown here is derived from an EMBL/GenBank/DDBJ whole genome shotgun (WGS) entry which is preliminary data.</text>
</comment>
<feature type="transmembrane region" description="Helical" evidence="7">
    <location>
        <begin position="151"/>
        <end position="170"/>
    </location>
</feature>
<feature type="transmembrane region" description="Helical" evidence="7">
    <location>
        <begin position="234"/>
        <end position="260"/>
    </location>
</feature>
<dbReference type="InterPro" id="IPR003593">
    <property type="entry name" value="AAA+_ATPase"/>
</dbReference>
<dbReference type="GO" id="GO:0016887">
    <property type="term" value="F:ATP hydrolysis activity"/>
    <property type="evidence" value="ECO:0007669"/>
    <property type="project" value="InterPro"/>
</dbReference>
<keyword evidence="6 7" id="KW-0472">Membrane</keyword>
<feature type="transmembrane region" description="Helical" evidence="7">
    <location>
        <begin position="45"/>
        <end position="76"/>
    </location>
</feature>
<dbReference type="EMBL" id="NFLC01000011">
    <property type="protein sequence ID" value="OUQ10271.1"/>
    <property type="molecule type" value="Genomic_DNA"/>
</dbReference>
<gene>
    <name evidence="10" type="ORF">B5E88_06915</name>
</gene>
<dbReference type="Pfam" id="PF00664">
    <property type="entry name" value="ABC_membrane"/>
    <property type="match status" value="1"/>
</dbReference>
<evidence type="ECO:0000256" key="3">
    <source>
        <dbReference type="ARBA" id="ARBA00022741"/>
    </source>
</evidence>
<dbReference type="Gene3D" id="3.40.50.300">
    <property type="entry name" value="P-loop containing nucleotide triphosphate hydrolases"/>
    <property type="match status" value="1"/>
</dbReference>
<dbReference type="GO" id="GO:0005524">
    <property type="term" value="F:ATP binding"/>
    <property type="evidence" value="ECO:0007669"/>
    <property type="project" value="UniProtKB-KW"/>
</dbReference>
<dbReference type="PROSITE" id="PS50929">
    <property type="entry name" value="ABC_TM1F"/>
    <property type="match status" value="1"/>
</dbReference>
<name>A0A1Y4QZH7_9ENTE</name>
<dbReference type="PANTHER" id="PTHR43394:SF1">
    <property type="entry name" value="ATP-BINDING CASSETTE SUB-FAMILY B MEMBER 10, MITOCHONDRIAL"/>
    <property type="match status" value="1"/>
</dbReference>
<feature type="transmembrane region" description="Helical" evidence="7">
    <location>
        <begin position="127"/>
        <end position="145"/>
    </location>
</feature>
<dbReference type="Pfam" id="PF00005">
    <property type="entry name" value="ABC_tran"/>
    <property type="match status" value="1"/>
</dbReference>
<evidence type="ECO:0000259" key="8">
    <source>
        <dbReference type="PROSITE" id="PS50893"/>
    </source>
</evidence>
<dbReference type="InterPro" id="IPR039421">
    <property type="entry name" value="Type_1_exporter"/>
</dbReference>
<evidence type="ECO:0000256" key="5">
    <source>
        <dbReference type="ARBA" id="ARBA00022989"/>
    </source>
</evidence>
<keyword evidence="2 7" id="KW-0812">Transmembrane</keyword>
<dbReference type="RefSeq" id="WP_047338811.1">
    <property type="nucleotide sequence ID" value="NZ_LDED01000021.1"/>
</dbReference>
<dbReference type="SMART" id="SM00382">
    <property type="entry name" value="AAA"/>
    <property type="match status" value="1"/>
</dbReference>
<evidence type="ECO:0000313" key="11">
    <source>
        <dbReference type="Proteomes" id="UP000196074"/>
    </source>
</evidence>
<dbReference type="InterPro" id="IPR027417">
    <property type="entry name" value="P-loop_NTPase"/>
</dbReference>